<dbReference type="EMBL" id="DF967972">
    <property type="protein sequence ID" value="GAP13590.1"/>
    <property type="molecule type" value="Genomic_DNA"/>
</dbReference>
<gene>
    <name evidence="2" type="ORF">LARV_01345</name>
</gene>
<keyword evidence="1" id="KW-1133">Transmembrane helix</keyword>
<keyword evidence="1" id="KW-0812">Transmembrane</keyword>
<evidence type="ECO:0000313" key="2">
    <source>
        <dbReference type="EMBL" id="GAP13590.1"/>
    </source>
</evidence>
<protein>
    <submittedName>
        <fullName evidence="2">Uncharacterized conserved protein</fullName>
    </submittedName>
</protein>
<dbReference type="RefSeq" id="WP_236709935.1">
    <property type="nucleotide sequence ID" value="NZ_DF967972.1"/>
</dbReference>
<keyword evidence="3" id="KW-1185">Reference proteome</keyword>
<accession>A0A0S7BGG8</accession>
<name>A0A0S7BGG8_9CHLR</name>
<dbReference type="Proteomes" id="UP000055060">
    <property type="component" value="Unassembled WGS sequence"/>
</dbReference>
<sequence length="101" mass="10790">MSQATDKAREDLTTWAEDGASRVSEGFEKLKGDATDAAATMQKDVGHGLSQYNAKAREIANKVSAGIGEKVARYPWVAISIGLGIGFLLGVLLRPARKLLM</sequence>
<dbReference type="AlphaFoldDB" id="A0A0S7BGG8"/>
<evidence type="ECO:0000256" key="1">
    <source>
        <dbReference type="SAM" id="Phobius"/>
    </source>
</evidence>
<organism evidence="2">
    <name type="scientific">Longilinea arvoryzae</name>
    <dbReference type="NCBI Taxonomy" id="360412"/>
    <lineage>
        <taxon>Bacteria</taxon>
        <taxon>Bacillati</taxon>
        <taxon>Chloroflexota</taxon>
        <taxon>Anaerolineae</taxon>
        <taxon>Anaerolineales</taxon>
        <taxon>Anaerolineaceae</taxon>
        <taxon>Longilinea</taxon>
    </lineage>
</organism>
<dbReference type="STRING" id="360412.LARV_01345"/>
<reference evidence="2" key="1">
    <citation type="submission" date="2015-07" db="EMBL/GenBank/DDBJ databases">
        <title>Draft Genome Sequences of Anaerolinea thermolimosa IMO-1, Bellilinea caldifistulae GOMI-1, Leptolinea tardivitalis YMTK-2, Levilinea saccharolytica KIBI-1,Longilinea arvoryzae KOME-1, Previously Described as Members of the Anaerolineaceae (Chloroflexi).</title>
        <authorList>
            <person name="Sekiguchi Y."/>
            <person name="Ohashi A."/>
            <person name="Matsuura N."/>
            <person name="Tourlousse M.D."/>
        </authorList>
    </citation>
    <scope>NUCLEOTIDE SEQUENCE [LARGE SCALE GENOMIC DNA]</scope>
    <source>
        <strain evidence="2">KOME-1</strain>
    </source>
</reference>
<proteinExistence type="predicted"/>
<keyword evidence="1" id="KW-0472">Membrane</keyword>
<evidence type="ECO:0000313" key="3">
    <source>
        <dbReference type="Proteomes" id="UP000055060"/>
    </source>
</evidence>
<feature type="transmembrane region" description="Helical" evidence="1">
    <location>
        <begin position="74"/>
        <end position="93"/>
    </location>
</feature>